<dbReference type="OrthoDB" id="420380at2759"/>
<evidence type="ECO:0000256" key="3">
    <source>
        <dbReference type="ARBA" id="ARBA00022964"/>
    </source>
</evidence>
<dbReference type="EMBL" id="CAJNIZ010046871">
    <property type="protein sequence ID" value="CAE7758380.1"/>
    <property type="molecule type" value="Genomic_DNA"/>
</dbReference>
<proteinExistence type="predicted"/>
<dbReference type="Gene3D" id="2.60.120.620">
    <property type="entry name" value="q2cbj1_9rhob like domain"/>
    <property type="match status" value="1"/>
</dbReference>
<feature type="domain" description="Fe2OG dioxygenase" evidence="6">
    <location>
        <begin position="124"/>
        <end position="231"/>
    </location>
</feature>
<dbReference type="SMART" id="SM00702">
    <property type="entry name" value="P4Hc"/>
    <property type="match status" value="1"/>
</dbReference>
<dbReference type="PANTHER" id="PTHR10869:SF246">
    <property type="entry name" value="TRANSMEMBRANE PROLYL 4-HYDROXYLASE"/>
    <property type="match status" value="1"/>
</dbReference>
<dbReference type="Pfam" id="PF13640">
    <property type="entry name" value="2OG-FeII_Oxy_3"/>
    <property type="match status" value="1"/>
</dbReference>
<dbReference type="InterPro" id="IPR044862">
    <property type="entry name" value="Pro_4_hyd_alph_FE2OG_OXY"/>
</dbReference>
<evidence type="ECO:0000256" key="4">
    <source>
        <dbReference type="ARBA" id="ARBA00023002"/>
    </source>
</evidence>
<keyword evidence="3" id="KW-0223">Dioxygenase</keyword>
<dbReference type="InterPro" id="IPR045054">
    <property type="entry name" value="P4HA-like"/>
</dbReference>
<keyword evidence="4" id="KW-0560">Oxidoreductase</keyword>
<keyword evidence="2" id="KW-0479">Metal-binding</keyword>
<dbReference type="PANTHER" id="PTHR10869">
    <property type="entry name" value="PROLYL 4-HYDROXYLASE ALPHA SUBUNIT"/>
    <property type="match status" value="1"/>
</dbReference>
<dbReference type="GO" id="GO:0005506">
    <property type="term" value="F:iron ion binding"/>
    <property type="evidence" value="ECO:0007669"/>
    <property type="project" value="InterPro"/>
</dbReference>
<evidence type="ECO:0000259" key="6">
    <source>
        <dbReference type="PROSITE" id="PS51471"/>
    </source>
</evidence>
<name>A0A812XSG4_SYMPI</name>
<protein>
    <submittedName>
        <fullName evidence="7">P4H7 protein</fullName>
    </submittedName>
</protein>
<sequence>MLEATHGMGAAIRALPGKLLDDPVPVRLVPDVITKEQGEAVHSFVLPMMPSFGLSPADAVLEMLRERMPFGLPLLQLGMKPQHCKNASLLAIKAVLSAPRMFENAAVKAVRAWASNLLRVPEDHVEALQLVRYQKGEQYSTHVDWGRRQDASLWLGGQRTATALIYLNSLPDDCGGETSFERLGVTVQPRAGAALVWPNVDERGQPQDLVEHRALCLGNGRCTSCCSWRSCKLQSVLSAVLLDESFTTTYFVASAKAGSL</sequence>
<accession>A0A812XSG4</accession>
<dbReference type="Proteomes" id="UP000649617">
    <property type="component" value="Unassembled WGS sequence"/>
</dbReference>
<evidence type="ECO:0000313" key="7">
    <source>
        <dbReference type="EMBL" id="CAE7758380.1"/>
    </source>
</evidence>
<evidence type="ECO:0000313" key="8">
    <source>
        <dbReference type="Proteomes" id="UP000649617"/>
    </source>
</evidence>
<dbReference type="InterPro" id="IPR005123">
    <property type="entry name" value="Oxoglu/Fe-dep_dioxygenase_dom"/>
</dbReference>
<dbReference type="InterPro" id="IPR006620">
    <property type="entry name" value="Pro_4_hyd_alph"/>
</dbReference>
<dbReference type="GO" id="GO:0005783">
    <property type="term" value="C:endoplasmic reticulum"/>
    <property type="evidence" value="ECO:0007669"/>
    <property type="project" value="TreeGrafter"/>
</dbReference>
<evidence type="ECO:0000256" key="2">
    <source>
        <dbReference type="ARBA" id="ARBA00022723"/>
    </source>
</evidence>
<evidence type="ECO:0000256" key="5">
    <source>
        <dbReference type="ARBA" id="ARBA00023004"/>
    </source>
</evidence>
<gene>
    <name evidence="7" type="primary">P4H7</name>
    <name evidence="7" type="ORF">SPIL2461_LOCUS22085</name>
</gene>
<evidence type="ECO:0000256" key="1">
    <source>
        <dbReference type="ARBA" id="ARBA00001961"/>
    </source>
</evidence>
<keyword evidence="5" id="KW-0408">Iron</keyword>
<dbReference type="GO" id="GO:0004656">
    <property type="term" value="F:procollagen-proline 4-dioxygenase activity"/>
    <property type="evidence" value="ECO:0007669"/>
    <property type="project" value="TreeGrafter"/>
</dbReference>
<comment type="caution">
    <text evidence="7">The sequence shown here is derived from an EMBL/GenBank/DDBJ whole genome shotgun (WGS) entry which is preliminary data.</text>
</comment>
<comment type="cofactor">
    <cofactor evidence="1">
        <name>L-ascorbate</name>
        <dbReference type="ChEBI" id="CHEBI:38290"/>
    </cofactor>
</comment>
<dbReference type="GO" id="GO:0031418">
    <property type="term" value="F:L-ascorbic acid binding"/>
    <property type="evidence" value="ECO:0007669"/>
    <property type="project" value="InterPro"/>
</dbReference>
<reference evidence="7" key="1">
    <citation type="submission" date="2021-02" db="EMBL/GenBank/DDBJ databases">
        <authorList>
            <person name="Dougan E. K."/>
            <person name="Rhodes N."/>
            <person name="Thang M."/>
            <person name="Chan C."/>
        </authorList>
    </citation>
    <scope>NUCLEOTIDE SEQUENCE</scope>
</reference>
<organism evidence="7 8">
    <name type="scientific">Symbiodinium pilosum</name>
    <name type="common">Dinoflagellate</name>
    <dbReference type="NCBI Taxonomy" id="2952"/>
    <lineage>
        <taxon>Eukaryota</taxon>
        <taxon>Sar</taxon>
        <taxon>Alveolata</taxon>
        <taxon>Dinophyceae</taxon>
        <taxon>Suessiales</taxon>
        <taxon>Symbiodiniaceae</taxon>
        <taxon>Symbiodinium</taxon>
    </lineage>
</organism>
<dbReference type="PROSITE" id="PS51471">
    <property type="entry name" value="FE2OG_OXY"/>
    <property type="match status" value="1"/>
</dbReference>
<keyword evidence="8" id="KW-1185">Reference proteome</keyword>
<dbReference type="AlphaFoldDB" id="A0A812XSG4"/>